<sequence>MPAIVAAATIHAAGRHHDAGSHGDARPLIPRRKQESAGTDDHVLHDTADVEERVQRRTGFEQSAGP</sequence>
<evidence type="ECO:0000256" key="1">
    <source>
        <dbReference type="SAM" id="MobiDB-lite"/>
    </source>
</evidence>
<feature type="region of interest" description="Disordered" evidence="1">
    <location>
        <begin position="1"/>
        <end position="66"/>
    </location>
</feature>
<protein>
    <submittedName>
        <fullName evidence="2">Uncharacterized protein</fullName>
    </submittedName>
</protein>
<keyword evidence="3" id="KW-1185">Reference proteome</keyword>
<dbReference type="RefSeq" id="WP_208236143.1">
    <property type="nucleotide sequence ID" value="NZ_BAAAQU010000001.1"/>
</dbReference>
<feature type="compositionally biased region" description="Low complexity" evidence="1">
    <location>
        <begin position="1"/>
        <end position="12"/>
    </location>
</feature>
<comment type="caution">
    <text evidence="2">The sequence shown here is derived from an EMBL/GenBank/DDBJ whole genome shotgun (WGS) entry which is preliminary data.</text>
</comment>
<dbReference type="EMBL" id="JAGFBF010000001">
    <property type="protein sequence ID" value="MBO2988638.1"/>
    <property type="molecule type" value="Genomic_DNA"/>
</dbReference>
<feature type="compositionally biased region" description="Basic and acidic residues" evidence="1">
    <location>
        <begin position="15"/>
        <end position="25"/>
    </location>
</feature>
<evidence type="ECO:0000313" key="3">
    <source>
        <dbReference type="Proteomes" id="UP000668403"/>
    </source>
</evidence>
<feature type="compositionally biased region" description="Basic and acidic residues" evidence="1">
    <location>
        <begin position="32"/>
        <end position="59"/>
    </location>
</feature>
<evidence type="ECO:0000313" key="2">
    <source>
        <dbReference type="EMBL" id="MBO2988638.1"/>
    </source>
</evidence>
<dbReference type="Proteomes" id="UP000668403">
    <property type="component" value="Unassembled WGS sequence"/>
</dbReference>
<proteinExistence type="predicted"/>
<dbReference type="AlphaFoldDB" id="A0A939QCJ8"/>
<name>A0A939QCJ8_9MICO</name>
<organism evidence="2 3">
    <name type="scientific">Leucobacter tardus</name>
    <dbReference type="NCBI Taxonomy" id="501483"/>
    <lineage>
        <taxon>Bacteria</taxon>
        <taxon>Bacillati</taxon>
        <taxon>Actinomycetota</taxon>
        <taxon>Actinomycetes</taxon>
        <taxon>Micrococcales</taxon>
        <taxon>Microbacteriaceae</taxon>
        <taxon>Leucobacter</taxon>
    </lineage>
</organism>
<accession>A0A939QCJ8</accession>
<reference evidence="2" key="1">
    <citation type="submission" date="2021-03" db="EMBL/GenBank/DDBJ databases">
        <title>Leucobacter chromiisoli sp. nov., isolated from chromium-containing soil of chemical plant.</title>
        <authorList>
            <person name="Xu Z."/>
        </authorList>
    </citation>
    <scope>NUCLEOTIDE SEQUENCE</scope>
    <source>
        <strain evidence="2">K 70/01</strain>
    </source>
</reference>
<gene>
    <name evidence="2" type="ORF">J4H85_01305</name>
</gene>